<dbReference type="Proteomes" id="UP001139971">
    <property type="component" value="Unassembled WGS sequence"/>
</dbReference>
<dbReference type="InterPro" id="IPR037165">
    <property type="entry name" value="AldOxase/xan_DH_Mopterin-bd_sf"/>
</dbReference>
<dbReference type="PIRSF" id="PIRSF036389">
    <property type="entry name" value="IOR_B"/>
    <property type="match status" value="1"/>
</dbReference>
<dbReference type="InterPro" id="IPR008274">
    <property type="entry name" value="AldOxase/xan_DH_MoCoBD1"/>
</dbReference>
<dbReference type="Gene3D" id="3.30.365.10">
    <property type="entry name" value="Aldehyde oxidase/xanthine dehydrogenase, molybdopterin binding domain"/>
    <property type="match status" value="4"/>
</dbReference>
<dbReference type="EMBL" id="JAOVZO020000021">
    <property type="protein sequence ID" value="MDC8015891.1"/>
    <property type="molecule type" value="Genomic_DNA"/>
</dbReference>
<dbReference type="Pfam" id="PF02738">
    <property type="entry name" value="MoCoBD_1"/>
    <property type="match status" value="1"/>
</dbReference>
<dbReference type="InterPro" id="IPR012368">
    <property type="entry name" value="OxRdtase_Mopterin-bd_su_IorB"/>
</dbReference>
<dbReference type="InterPro" id="IPR000674">
    <property type="entry name" value="Ald_Oxase/Xan_DH_a/b"/>
</dbReference>
<accession>A0A9X3YP47</accession>
<comment type="caution">
    <text evidence="2">The sequence shown here is derived from an EMBL/GenBank/DDBJ whole genome shotgun (WGS) entry which is preliminary data.</text>
</comment>
<dbReference type="InterPro" id="IPR006311">
    <property type="entry name" value="TAT_signal"/>
</dbReference>
<dbReference type="Pfam" id="PF20256">
    <property type="entry name" value="MoCoBD_2"/>
    <property type="match status" value="2"/>
</dbReference>
<name>A0A9X3YP47_9GAMM</name>
<dbReference type="SMART" id="SM01008">
    <property type="entry name" value="Ald_Xan_dh_C"/>
    <property type="match status" value="1"/>
</dbReference>
<evidence type="ECO:0000259" key="1">
    <source>
        <dbReference type="SMART" id="SM01008"/>
    </source>
</evidence>
<keyword evidence="3" id="KW-1185">Reference proteome</keyword>
<dbReference type="InterPro" id="IPR046867">
    <property type="entry name" value="AldOxase/xan_DH_MoCoBD2"/>
</dbReference>
<sequence>MNASIRPDGKDDRLPSPARRRFLIGAVGTGFVMAFADASQILPGTPEQAIAEKVYDPALWFRIDSNGVVTVNVIRAEMGQHVGTALARIVADELEANWADVRIEHVDTDPKWGLMVTGGSWSVWQSFPLLSQAGAAGRIALVEEGAKLLGVAPDACVARDSVVRAGARSISYADIVKRGNLSRSYSAEALKAMPVKPVSERRLIGVDTQAIDIPGKTDGTAVYGIDAHVDGMVYARPKIPPTRNGSKVVSVDDSAAKTVKGYLSCATLDDPSGTVPGWVMVFADSTHAAIKAADRVKVTWQNDDTAGVSERNLLDHAAKLIGDASAGATVVNDAGVDEAFAKAASTLQQDYTTASVLHFQLEPVNATALQKNGIWEIHTGNQWQSLILPTLAKALGVGEDKVVMRTYLLGGGFGRRLNGDYAVPAALASKALGKPVKMICTRADDVRFDSFRSPSLQRLRMGFDAAGKVVAMQHDACAGWPTQVMVPSFMPKGKNDRPYDPFAIAGADHWYNVGAHRVRAISNDLANRAFRPGWLRSVGPGWTNWALECFIDEAAHKQGVDPLTFRLNLLDASGGNAGSAPNAVGGAKRQAAVLRRVAEMAGWGNALPQDTGLGIATSFGQERDMPTWVTCVARVRANRTTGVVKVEKLFLVADAGTIVHPDGALAQMEGAALWGLSMALHEGTQFEDGQVRDTNLNTYTPLRIGDVPDLQIEFVASTEAAVGLGEPATTVVAPAVGNAIFAATGVRLRHIPMRPQALLDALKKPAGPS</sequence>
<gene>
    <name evidence="2" type="ORF">OD750_025490</name>
</gene>
<dbReference type="PROSITE" id="PS51318">
    <property type="entry name" value="TAT"/>
    <property type="match status" value="1"/>
</dbReference>
<dbReference type="GO" id="GO:0016491">
    <property type="term" value="F:oxidoreductase activity"/>
    <property type="evidence" value="ECO:0007669"/>
    <property type="project" value="InterPro"/>
</dbReference>
<dbReference type="RefSeq" id="WP_263543947.1">
    <property type="nucleotide sequence ID" value="NZ_JAOVZO020000021.1"/>
</dbReference>
<dbReference type="PANTHER" id="PTHR47495:SF2">
    <property type="entry name" value="ALDEHYDE DEHYDROGENASE"/>
    <property type="match status" value="1"/>
</dbReference>
<feature type="domain" description="Aldehyde oxidase/xanthine dehydrogenase a/b hammerhead" evidence="1">
    <location>
        <begin position="218"/>
        <end position="304"/>
    </location>
</feature>
<evidence type="ECO:0000313" key="2">
    <source>
        <dbReference type="EMBL" id="MDC8015891.1"/>
    </source>
</evidence>
<protein>
    <submittedName>
        <fullName evidence="2">Molybdopterin-dependent oxidoreductase</fullName>
    </submittedName>
</protein>
<reference evidence="2" key="1">
    <citation type="submission" date="2023-02" db="EMBL/GenBank/DDBJ databases">
        <title>Tahibacter soli sp. nov. isolated from soil.</title>
        <authorList>
            <person name="Baek J.H."/>
            <person name="Lee J.K."/>
            <person name="Choi D.G."/>
            <person name="Jeon C.O."/>
        </authorList>
    </citation>
    <scope>NUCLEOTIDE SEQUENCE</scope>
    <source>
        <strain evidence="2">BL</strain>
    </source>
</reference>
<dbReference type="PANTHER" id="PTHR47495">
    <property type="entry name" value="ALDEHYDE DEHYDROGENASE"/>
    <property type="match status" value="1"/>
</dbReference>
<dbReference type="Gene3D" id="3.90.1170.50">
    <property type="entry name" value="Aldehyde oxidase/xanthine dehydrogenase, a/b hammerhead"/>
    <property type="match status" value="1"/>
</dbReference>
<evidence type="ECO:0000313" key="3">
    <source>
        <dbReference type="Proteomes" id="UP001139971"/>
    </source>
</evidence>
<dbReference type="AlphaFoldDB" id="A0A9X3YP47"/>
<proteinExistence type="predicted"/>
<dbReference type="InterPro" id="IPR036856">
    <property type="entry name" value="Ald_Oxase/Xan_DH_a/b_sf"/>
</dbReference>
<dbReference type="SUPFAM" id="SSF54665">
    <property type="entry name" value="CO dehydrogenase molybdoprotein N-domain-like"/>
    <property type="match status" value="1"/>
</dbReference>
<organism evidence="2 3">
    <name type="scientific">Tahibacter soli</name>
    <dbReference type="NCBI Taxonomy" id="2983605"/>
    <lineage>
        <taxon>Bacteria</taxon>
        <taxon>Pseudomonadati</taxon>
        <taxon>Pseudomonadota</taxon>
        <taxon>Gammaproteobacteria</taxon>
        <taxon>Lysobacterales</taxon>
        <taxon>Rhodanobacteraceae</taxon>
        <taxon>Tahibacter</taxon>
    </lineage>
</organism>
<dbReference type="InterPro" id="IPR052516">
    <property type="entry name" value="N-heterocyclic_Hydroxylase"/>
</dbReference>
<dbReference type="SUPFAM" id="SSF56003">
    <property type="entry name" value="Molybdenum cofactor-binding domain"/>
    <property type="match status" value="2"/>
</dbReference>